<evidence type="ECO:0000313" key="2">
    <source>
        <dbReference type="EMBL" id="TNN49870.1"/>
    </source>
</evidence>
<gene>
    <name evidence="2" type="ORF">EYF80_039912</name>
</gene>
<evidence type="ECO:0000256" key="1">
    <source>
        <dbReference type="SAM" id="MobiDB-lite"/>
    </source>
</evidence>
<protein>
    <submittedName>
        <fullName evidence="2">Uncharacterized protein</fullName>
    </submittedName>
</protein>
<keyword evidence="3" id="KW-1185">Reference proteome</keyword>
<dbReference type="EMBL" id="SRLO01000638">
    <property type="protein sequence ID" value="TNN49870.1"/>
    <property type="molecule type" value="Genomic_DNA"/>
</dbReference>
<dbReference type="AlphaFoldDB" id="A0A4Z2G9I3"/>
<accession>A0A4Z2G9I3</accession>
<evidence type="ECO:0000313" key="3">
    <source>
        <dbReference type="Proteomes" id="UP000314294"/>
    </source>
</evidence>
<dbReference type="Proteomes" id="UP000314294">
    <property type="component" value="Unassembled WGS sequence"/>
</dbReference>
<feature type="region of interest" description="Disordered" evidence="1">
    <location>
        <begin position="72"/>
        <end position="113"/>
    </location>
</feature>
<feature type="compositionally biased region" description="Polar residues" evidence="1">
    <location>
        <begin position="72"/>
        <end position="85"/>
    </location>
</feature>
<organism evidence="2 3">
    <name type="scientific">Liparis tanakae</name>
    <name type="common">Tanaka's snailfish</name>
    <dbReference type="NCBI Taxonomy" id="230148"/>
    <lineage>
        <taxon>Eukaryota</taxon>
        <taxon>Metazoa</taxon>
        <taxon>Chordata</taxon>
        <taxon>Craniata</taxon>
        <taxon>Vertebrata</taxon>
        <taxon>Euteleostomi</taxon>
        <taxon>Actinopterygii</taxon>
        <taxon>Neopterygii</taxon>
        <taxon>Teleostei</taxon>
        <taxon>Neoteleostei</taxon>
        <taxon>Acanthomorphata</taxon>
        <taxon>Eupercaria</taxon>
        <taxon>Perciformes</taxon>
        <taxon>Cottioidei</taxon>
        <taxon>Cottales</taxon>
        <taxon>Liparidae</taxon>
        <taxon>Liparis</taxon>
    </lineage>
</organism>
<comment type="caution">
    <text evidence="2">The sequence shown here is derived from an EMBL/GenBank/DDBJ whole genome shotgun (WGS) entry which is preliminary data.</text>
</comment>
<sequence>MEVEVEVAWKERAEGALVLEPCGIAAASSQEALKTHGALLLHNTKQQTHTVIHQPLTSVEHLAAKDRYLTSPRVQTQPSTTTVGSNAAAACRRSRYETPAASGERRANAPPLR</sequence>
<reference evidence="2 3" key="1">
    <citation type="submission" date="2019-03" db="EMBL/GenBank/DDBJ databases">
        <title>First draft genome of Liparis tanakae, snailfish: a comprehensive survey of snailfish specific genes.</title>
        <authorList>
            <person name="Kim W."/>
            <person name="Song I."/>
            <person name="Jeong J.-H."/>
            <person name="Kim D."/>
            <person name="Kim S."/>
            <person name="Ryu S."/>
            <person name="Song J.Y."/>
            <person name="Lee S.K."/>
        </authorList>
    </citation>
    <scope>NUCLEOTIDE SEQUENCE [LARGE SCALE GENOMIC DNA]</scope>
    <source>
        <tissue evidence="2">Muscle</tissue>
    </source>
</reference>
<proteinExistence type="predicted"/>
<name>A0A4Z2G9I3_9TELE</name>